<gene>
    <name evidence="5" type="ORF">RBATCC27255_00966</name>
</gene>
<dbReference type="Proteomes" id="UP000233425">
    <property type="component" value="Unassembled WGS sequence"/>
</dbReference>
<evidence type="ECO:0000313" key="5">
    <source>
        <dbReference type="EMBL" id="PKD30835.1"/>
    </source>
</evidence>
<accession>A0A2N0UV46</accession>
<evidence type="ECO:0000256" key="3">
    <source>
        <dbReference type="ARBA" id="ARBA00022723"/>
    </source>
</evidence>
<keyword evidence="3 4" id="KW-0479">Metal-binding</keyword>
<dbReference type="PANTHER" id="PTHR13799:SF14">
    <property type="entry name" value="GTP CYCLOHYDROLASE 1 TYPE 2 HOMOLOG"/>
    <property type="match status" value="1"/>
</dbReference>
<feature type="binding site" evidence="4">
    <location>
        <position position="100"/>
    </location>
    <ligand>
        <name>a divalent metal cation</name>
        <dbReference type="ChEBI" id="CHEBI:60240"/>
        <label>1</label>
    </ligand>
</feature>
<sequence>MKTINDILNFFEEFAPCATQMSFDNAGLIVGDKCTAVSRVLVALDITEDVVNEAESLGCELIISHHPVIFAPIKRLSPSSVPYMLAQKGISAVCMHTNLDLSEKFGVNICLADALGVKNPVLSEFGECMFTGELESETDIHDFAKLAKKNLDCKGLRYTDIKDRVKKVAVSSGAGGSNVFDAALVGVDVLVTGEIKHHEIIAAKSLGIDIIDAGHFKSEDVVILPLVNRLSEKFSDIIFTKSQSCDDMIKFI</sequence>
<comment type="similarity">
    <text evidence="1">Belongs to the GTP cyclohydrolase I type 2/NIF3 family.</text>
</comment>
<name>A0A2N0UV46_9FIRM</name>
<dbReference type="GO" id="GO:0046872">
    <property type="term" value="F:metal ion binding"/>
    <property type="evidence" value="ECO:0007669"/>
    <property type="project" value="UniProtKB-KW"/>
</dbReference>
<dbReference type="EMBL" id="NNSR01000045">
    <property type="protein sequence ID" value="PKD30835.1"/>
    <property type="molecule type" value="Genomic_DNA"/>
</dbReference>
<proteinExistence type="inferred from homology"/>
<dbReference type="InterPro" id="IPR036069">
    <property type="entry name" value="DUF34/NIF3_sf"/>
</dbReference>
<dbReference type="InterPro" id="IPR002678">
    <property type="entry name" value="DUF34/NIF3"/>
</dbReference>
<dbReference type="GO" id="GO:0005737">
    <property type="term" value="C:cytoplasm"/>
    <property type="evidence" value="ECO:0007669"/>
    <property type="project" value="TreeGrafter"/>
</dbReference>
<organism evidence="5 6">
    <name type="scientific">Ruminococcus bromii</name>
    <dbReference type="NCBI Taxonomy" id="40518"/>
    <lineage>
        <taxon>Bacteria</taxon>
        <taxon>Bacillati</taxon>
        <taxon>Bacillota</taxon>
        <taxon>Clostridia</taxon>
        <taxon>Eubacteriales</taxon>
        <taxon>Oscillospiraceae</taxon>
        <taxon>Ruminococcus</taxon>
    </lineage>
</organism>
<evidence type="ECO:0000256" key="4">
    <source>
        <dbReference type="PIRSR" id="PIRSR602678-1"/>
    </source>
</evidence>
<dbReference type="NCBIfam" id="TIGR00486">
    <property type="entry name" value="YbgI_SA1388"/>
    <property type="match status" value="1"/>
</dbReference>
<dbReference type="RefSeq" id="WP_101028988.1">
    <property type="nucleotide sequence ID" value="NZ_CABMMZ010000045.1"/>
</dbReference>
<dbReference type="AlphaFoldDB" id="A0A2N0UV46"/>
<dbReference type="SUPFAM" id="SSF102705">
    <property type="entry name" value="NIF3 (NGG1p interacting factor 3)-like"/>
    <property type="match status" value="1"/>
</dbReference>
<dbReference type="Pfam" id="PF01784">
    <property type="entry name" value="DUF34_NIF3"/>
    <property type="match status" value="1"/>
</dbReference>
<comment type="caution">
    <text evidence="5">The sequence shown here is derived from an EMBL/GenBank/DDBJ whole genome shotgun (WGS) entry which is preliminary data.</text>
</comment>
<feature type="binding site" evidence="4">
    <location>
        <position position="219"/>
    </location>
    <ligand>
        <name>a divalent metal cation</name>
        <dbReference type="ChEBI" id="CHEBI:60240"/>
        <label>1</label>
    </ligand>
</feature>
<evidence type="ECO:0000256" key="2">
    <source>
        <dbReference type="ARBA" id="ARBA00022112"/>
    </source>
</evidence>
<feature type="binding site" evidence="4">
    <location>
        <position position="65"/>
    </location>
    <ligand>
        <name>a divalent metal cation</name>
        <dbReference type="ChEBI" id="CHEBI:60240"/>
        <label>1</label>
    </ligand>
</feature>
<evidence type="ECO:0000256" key="1">
    <source>
        <dbReference type="ARBA" id="ARBA00006964"/>
    </source>
</evidence>
<reference evidence="5" key="1">
    <citation type="journal article" date="2018" name="Environ. Microbiol.">
        <title>Sporulation capability and amylosome conservation among diverse human colonic and rumen isolates of the keystone starch-degrader Ruminococcus bromii.</title>
        <authorList>
            <person name="Mukhopadhya I."/>
            <person name="Morais S."/>
            <person name="Laverde-Gomez J."/>
            <person name="Sheridan P.O."/>
            <person name="Walker A.W."/>
            <person name="Kelly W."/>
            <person name="Klieve A.V."/>
            <person name="Ouwerkerk D."/>
            <person name="Duncan S.H."/>
            <person name="Louis P."/>
            <person name="Koropatkin N."/>
            <person name="Cockburn D."/>
            <person name="Kibler R."/>
            <person name="Cooper P.J."/>
            <person name="Sandoval C."/>
            <person name="Crost E."/>
            <person name="Juge N."/>
            <person name="Bayer E.A."/>
            <person name="Flint H.J."/>
        </authorList>
    </citation>
    <scope>NUCLEOTIDE SEQUENCE [LARGE SCALE GENOMIC DNA]</scope>
    <source>
        <strain evidence="5">ATCC 27255</strain>
    </source>
</reference>
<keyword evidence="6" id="KW-1185">Reference proteome</keyword>
<feature type="binding site" evidence="4">
    <location>
        <position position="66"/>
    </location>
    <ligand>
        <name>a divalent metal cation</name>
        <dbReference type="ChEBI" id="CHEBI:60240"/>
        <label>1</label>
    </ligand>
</feature>
<dbReference type="Gene3D" id="3.40.1390.30">
    <property type="entry name" value="NIF3 (NGG1p interacting factor 3)-like"/>
    <property type="match status" value="2"/>
</dbReference>
<dbReference type="PANTHER" id="PTHR13799">
    <property type="entry name" value="NGG1 INTERACTING FACTOR 3"/>
    <property type="match status" value="1"/>
</dbReference>
<protein>
    <recommendedName>
        <fullName evidence="2">GTP cyclohydrolase 1 type 2 homolog</fullName>
    </recommendedName>
</protein>
<evidence type="ECO:0000313" key="6">
    <source>
        <dbReference type="Proteomes" id="UP000233425"/>
    </source>
</evidence>
<feature type="binding site" evidence="4">
    <location>
        <position position="215"/>
    </location>
    <ligand>
        <name>a divalent metal cation</name>
        <dbReference type="ChEBI" id="CHEBI:60240"/>
        <label>2</label>
    </ligand>
</feature>
<dbReference type="FunFam" id="3.40.1390.30:FF:000001">
    <property type="entry name" value="GTP cyclohydrolase 1 type 2"/>
    <property type="match status" value="1"/>
</dbReference>